<sequence>MFGKNFTLRRTPGDEPVDLWNYFHGDEAKFGLLIVTNVGVVDEYNVNVELNLRHGSCVGQVYEAQVKIKQDFRFTWIPLKLTIGSTAMANINDELPEHKGVIKVVVSRKVCKHKISDGSIGVKEPFKSIIGKMTNKEKSSGNHLIIHQNVNISHTLILKTKVVHDVHLLVMENVSSHTCIISKVKSDFETLLSRSLQLLPTERFSLVLDAEKIKSNILWVNWSLETPNTQSYRQNIWYPTEIVSKKSNNKLRIVCSHVNFTNGLATLDITIYNNTTDEMDIQLYMGHSDSLVVLQESYSVGLIKGRTGGSCKVEYIVVRRGIQQLPNIKLVDKLSNKSYLLSGVIFQF</sequence>
<dbReference type="VEuPathDB" id="PiroplasmaDB:BMR1_03g02155"/>
<keyword evidence="2" id="KW-1185">Reference proteome</keyword>
<reference evidence="1 2" key="1">
    <citation type="journal article" date="2012" name="Nucleic Acids Res.">
        <title>Sequencing of the smallest Apicomplexan genome from the human pathogen Babesia microti.</title>
        <authorList>
            <person name="Cornillot E."/>
            <person name="Hadj-Kaddour K."/>
            <person name="Dassouli A."/>
            <person name="Noel B."/>
            <person name="Ranwez V."/>
            <person name="Vacherie B."/>
            <person name="Augagneur Y."/>
            <person name="Bres V."/>
            <person name="Duclos A."/>
            <person name="Randazzo S."/>
            <person name="Carcy B."/>
            <person name="Debierre-Grockiego F."/>
            <person name="Delbecq S."/>
            <person name="Moubri-Menage K."/>
            <person name="Shams-Eldin H."/>
            <person name="Usmani-Brown S."/>
            <person name="Bringaud F."/>
            <person name="Wincker P."/>
            <person name="Vivares C.P."/>
            <person name="Schwarz R.T."/>
            <person name="Schetters T.P."/>
            <person name="Krause P.J."/>
            <person name="Gorenflot A."/>
            <person name="Berry V."/>
            <person name="Barbe V."/>
            <person name="Ben Mamoun C."/>
        </authorList>
    </citation>
    <scope>NUCLEOTIDE SEQUENCE [LARGE SCALE GENOMIC DNA]</scope>
    <source>
        <strain evidence="1 2">RI</strain>
    </source>
</reference>
<organism evidence="1 2">
    <name type="scientific">Babesia microti (strain RI)</name>
    <dbReference type="NCBI Taxonomy" id="1133968"/>
    <lineage>
        <taxon>Eukaryota</taxon>
        <taxon>Sar</taxon>
        <taxon>Alveolata</taxon>
        <taxon>Apicomplexa</taxon>
        <taxon>Aconoidasida</taxon>
        <taxon>Piroplasmida</taxon>
        <taxon>Babesiidae</taxon>
        <taxon>Babesia</taxon>
    </lineage>
</organism>
<reference evidence="1 2" key="2">
    <citation type="journal article" date="2013" name="PLoS ONE">
        <title>Whole genome mapping and re-organization of the nuclear and mitochondrial genomes of Babesia microti isolates.</title>
        <authorList>
            <person name="Cornillot E."/>
            <person name="Dassouli A."/>
            <person name="Garg A."/>
            <person name="Pachikara N."/>
            <person name="Randazzo S."/>
            <person name="Depoix D."/>
            <person name="Carcy B."/>
            <person name="Delbecq S."/>
            <person name="Frutos R."/>
            <person name="Silva J.C."/>
            <person name="Sutton R."/>
            <person name="Krause P.J."/>
            <person name="Mamoun C.B."/>
        </authorList>
    </citation>
    <scope>NUCLEOTIDE SEQUENCE [LARGE SCALE GENOMIC DNA]</scope>
    <source>
        <strain evidence="1 2">RI</strain>
    </source>
</reference>
<evidence type="ECO:0000313" key="2">
    <source>
        <dbReference type="Proteomes" id="UP000002899"/>
    </source>
</evidence>
<dbReference type="GeneID" id="24425072"/>
<dbReference type="KEGG" id="bmic:BMR1_03g02155"/>
<dbReference type="Proteomes" id="UP000002899">
    <property type="component" value="Chromosome III"/>
</dbReference>
<protein>
    <submittedName>
        <fullName evidence="1">Uncharacterized protein</fullName>
    </submittedName>
</protein>
<dbReference type="RefSeq" id="XP_021338586.1">
    <property type="nucleotide sequence ID" value="XM_021482018.1"/>
</dbReference>
<evidence type="ECO:0000313" key="1">
    <source>
        <dbReference type="EMBL" id="SJK86428.1"/>
    </source>
</evidence>
<reference evidence="1 2" key="3">
    <citation type="journal article" date="2016" name="Sci. Rep.">
        <title>Genome-wide diversity and gene expression profiling of Babesia microti isolates identify polymorphic genes that mediate host-pathogen interactions.</title>
        <authorList>
            <person name="Silva J.C."/>
            <person name="Cornillot E."/>
            <person name="McCracken C."/>
            <person name="Usmani-Brown S."/>
            <person name="Dwivedi A."/>
            <person name="Ifeonu O.O."/>
            <person name="Crabtree J."/>
            <person name="Gotia H.T."/>
            <person name="Virji A.Z."/>
            <person name="Reynes C."/>
            <person name="Colinge J."/>
            <person name="Kumar V."/>
            <person name="Lawres L."/>
            <person name="Pazzi J.E."/>
            <person name="Pablo J.V."/>
            <person name="Hung C."/>
            <person name="Brancato J."/>
            <person name="Kumari P."/>
            <person name="Orvis J."/>
            <person name="Tretina K."/>
            <person name="Chibucos M."/>
            <person name="Ott S."/>
            <person name="Sadzewicz L."/>
            <person name="Sengamalay N."/>
            <person name="Shetty A.C."/>
            <person name="Su Q."/>
            <person name="Tallon L."/>
            <person name="Fraser C.M."/>
            <person name="Frutos R."/>
            <person name="Molina D.M."/>
            <person name="Krause P.J."/>
            <person name="Ben Mamoun C."/>
        </authorList>
    </citation>
    <scope>NUCLEOTIDE SEQUENCE [LARGE SCALE GENOMIC DNA]</scope>
    <source>
        <strain evidence="1 2">RI</strain>
    </source>
</reference>
<proteinExistence type="predicted"/>
<dbReference type="AlphaFoldDB" id="A0A1R4ABQ9"/>
<accession>A0A1R4ABQ9</accession>
<dbReference type="EMBL" id="LN871598">
    <property type="protein sequence ID" value="SJK86428.1"/>
    <property type="molecule type" value="Genomic_DNA"/>
</dbReference>
<name>A0A1R4ABQ9_BABMR</name>